<feature type="region of interest" description="Disordered" evidence="1">
    <location>
        <begin position="309"/>
        <end position="468"/>
    </location>
</feature>
<proteinExistence type="predicted"/>
<gene>
    <name evidence="2" type="primary">Polq_1</name>
    <name evidence="2" type="ORF">N1851_011696</name>
</gene>
<accession>A0AA47MXA3</accession>
<feature type="region of interest" description="Disordered" evidence="1">
    <location>
        <begin position="133"/>
        <end position="224"/>
    </location>
</feature>
<dbReference type="AlphaFoldDB" id="A0AA47MXA3"/>
<dbReference type="Proteomes" id="UP001174136">
    <property type="component" value="Unassembled WGS sequence"/>
</dbReference>
<sequence>MDEEEEEKEEEEAQKQEEDDNEDLPAVDVDPVASESLNGSSFLFDSLYDSSLLAGLSPDQDRLLPSVEEEPVREEIADNPQLPSGQDRRRSELLTNQEAEEQEAKQWGESFFNLSEWGDSLLVGEHFLERQSLLRHTERTPKEQERSHHEGQQSNTGHMLTDQQGSHSTLKTGQIEPPKPNMAQSKTNPVQSIGQHHEDTSGIQGRADKLKQVTTPRNNDPVLLNRGEASKREGRIEIRRDVEETKHIQNSPDNFPDCSPGLQEMFDCWHSMSHQPSQRVPTTTAAIAPTHMHNSTEQIVAVKNLETPQPVMGRDGKREHQTPPPAAQSRSREAVEDPGQEKAGERPASASDVIPPTQETAPVTPRVKLTTSSVQSPLSAKPLKQSTPPTGLPGSQSLPKCRKSRPGPSHGLKPFNVFATVSGNDETRSVPELDHKSKAGEYRRSKPRSEVLDAPPTLADPEAGSSDVDTSVIDQGFTLQLSQGASLTASNSGAFSIVDVASDRGLFHTFIHEWRTKERYALALACERREQTHHPEGRIGEKHGRGQ</sequence>
<feature type="region of interest" description="Disordered" evidence="1">
    <location>
        <begin position="56"/>
        <end position="104"/>
    </location>
</feature>
<feature type="compositionally biased region" description="Polar residues" evidence="1">
    <location>
        <begin position="182"/>
        <end position="194"/>
    </location>
</feature>
<organism evidence="2 3">
    <name type="scientific">Merluccius polli</name>
    <name type="common">Benguela hake</name>
    <name type="synonym">Merluccius cadenati</name>
    <dbReference type="NCBI Taxonomy" id="89951"/>
    <lineage>
        <taxon>Eukaryota</taxon>
        <taxon>Metazoa</taxon>
        <taxon>Chordata</taxon>
        <taxon>Craniata</taxon>
        <taxon>Vertebrata</taxon>
        <taxon>Euteleostomi</taxon>
        <taxon>Actinopterygii</taxon>
        <taxon>Neopterygii</taxon>
        <taxon>Teleostei</taxon>
        <taxon>Neoteleostei</taxon>
        <taxon>Acanthomorphata</taxon>
        <taxon>Zeiogadaria</taxon>
        <taxon>Gadariae</taxon>
        <taxon>Gadiformes</taxon>
        <taxon>Gadoidei</taxon>
        <taxon>Merlucciidae</taxon>
        <taxon>Merluccius</taxon>
    </lineage>
</organism>
<feature type="compositionally biased region" description="Basic and acidic residues" evidence="1">
    <location>
        <begin position="195"/>
        <end position="211"/>
    </location>
</feature>
<name>A0AA47MXA3_MERPO</name>
<keyword evidence="3" id="KW-1185">Reference proteome</keyword>
<feature type="compositionally biased region" description="Polar residues" evidence="1">
    <location>
        <begin position="152"/>
        <end position="172"/>
    </location>
</feature>
<feature type="compositionally biased region" description="Polar residues" evidence="1">
    <location>
        <begin position="369"/>
        <end position="398"/>
    </location>
</feature>
<evidence type="ECO:0000256" key="1">
    <source>
        <dbReference type="SAM" id="MobiDB-lite"/>
    </source>
</evidence>
<feature type="compositionally biased region" description="Basic and acidic residues" evidence="1">
    <location>
        <begin position="425"/>
        <end position="451"/>
    </location>
</feature>
<feature type="compositionally biased region" description="Basic and acidic residues" evidence="1">
    <location>
        <begin position="330"/>
        <end position="345"/>
    </location>
</feature>
<feature type="region of interest" description="Disordered" evidence="1">
    <location>
        <begin position="1"/>
        <end position="34"/>
    </location>
</feature>
<feature type="compositionally biased region" description="Acidic residues" evidence="1">
    <location>
        <begin position="1"/>
        <end position="25"/>
    </location>
</feature>
<evidence type="ECO:0000313" key="2">
    <source>
        <dbReference type="EMBL" id="KAK0148332.1"/>
    </source>
</evidence>
<dbReference type="EMBL" id="JAOPHQ010002043">
    <property type="protein sequence ID" value="KAK0148332.1"/>
    <property type="molecule type" value="Genomic_DNA"/>
</dbReference>
<reference evidence="2" key="1">
    <citation type="journal article" date="2023" name="Front. Mar. Sci.">
        <title>A new Merluccius polli reference genome to investigate the effects of global change in West African waters.</title>
        <authorList>
            <person name="Mateo J.L."/>
            <person name="Blanco-Fernandez C."/>
            <person name="Garcia-Vazquez E."/>
            <person name="Machado-Schiaffino G."/>
        </authorList>
    </citation>
    <scope>NUCLEOTIDE SEQUENCE</scope>
    <source>
        <strain evidence="2">C29</strain>
        <tissue evidence="2">Fin</tissue>
    </source>
</reference>
<protein>
    <submittedName>
        <fullName evidence="2">DNA polymerase theta</fullName>
    </submittedName>
</protein>
<evidence type="ECO:0000313" key="3">
    <source>
        <dbReference type="Proteomes" id="UP001174136"/>
    </source>
</evidence>
<feature type="compositionally biased region" description="Basic and acidic residues" evidence="1">
    <location>
        <begin position="135"/>
        <end position="151"/>
    </location>
</feature>
<comment type="caution">
    <text evidence="2">The sequence shown here is derived from an EMBL/GenBank/DDBJ whole genome shotgun (WGS) entry which is preliminary data.</text>
</comment>